<gene>
    <name evidence="5" type="ORF">SK803_16520</name>
</gene>
<dbReference type="Pfam" id="PF00196">
    <property type="entry name" value="GerE"/>
    <property type="match status" value="1"/>
</dbReference>
<name>A0ABU4T109_9PSEU</name>
<keyword evidence="6" id="KW-1185">Reference proteome</keyword>
<dbReference type="InterPro" id="IPR000792">
    <property type="entry name" value="Tscrpt_reg_LuxR_C"/>
</dbReference>
<sequence>MVAPLRPGLVDTAVRQAGGLLVGREREIAVLTDALGDARSCVVYGATGMGKSALLAVASSIAVRSGLRPVRGLRALAGVDRHTVLVVDDVEQLCAEETERLSRFPGVVVLGGDVDPDAMDLAVDAVRVPLRPIGAEAVAELIRRRFDVESPELTALCLHFSGGAPGVVSDVLDLVPDLSSCDALAGLRLPRLLRAVRRHWQVLDADAATVARALAVLGSAPLDLLCAVAGMGSHQTLAAFERLVDARLAVADPMRIQSPALGHAIRHEMAPEAREHLHRKASDVMHRRCDPPAAVADHIVACAEPVGAQWVAPVLQSAARLHRAAGRPARAATCLRAALREPMDGPTAAQVAIAMADLHVRCGIAPRADELARQRLSVDGDALDWLAVVALDWQCDEDVLDVLGSAPDLPADPEQALRDLPESGPRLLPALFLAGLGLVLAESVAVLDLAPRLRTRLVGAENDWLVALEMWAHRANGDHAAVFRLMRDLAQASPARGCVALGVAAFVASCVDNGRAGEAREMLVRLGYTGTLPPAWVCALLLHHRARMHLALGAPRAALADAERAGAPELLDEARAALEEPYRPVRGAAWGKLTPHEARIVRLVLEGETNRVIATRFNVTQRAVELHLTRVYRKVGINRRVQLSSVFSPS</sequence>
<accession>A0ABU4T109</accession>
<dbReference type="Gene3D" id="1.10.10.10">
    <property type="entry name" value="Winged helix-like DNA-binding domain superfamily/Winged helix DNA-binding domain"/>
    <property type="match status" value="1"/>
</dbReference>
<dbReference type="PANTHER" id="PTHR44688">
    <property type="entry name" value="DNA-BINDING TRANSCRIPTIONAL ACTIVATOR DEVR_DOSR"/>
    <property type="match status" value="1"/>
</dbReference>
<dbReference type="PROSITE" id="PS50043">
    <property type="entry name" value="HTH_LUXR_2"/>
    <property type="match status" value="1"/>
</dbReference>
<proteinExistence type="predicted"/>
<protein>
    <submittedName>
        <fullName evidence="5">LuxR C-terminal-related transcriptional regulator</fullName>
    </submittedName>
</protein>
<feature type="domain" description="HTH luxR-type" evidence="4">
    <location>
        <begin position="586"/>
        <end position="650"/>
    </location>
</feature>
<dbReference type="PANTHER" id="PTHR44688:SF16">
    <property type="entry name" value="DNA-BINDING TRANSCRIPTIONAL ACTIVATOR DEVR_DOSR"/>
    <property type="match status" value="1"/>
</dbReference>
<dbReference type="SUPFAM" id="SSF52540">
    <property type="entry name" value="P-loop containing nucleoside triphosphate hydrolases"/>
    <property type="match status" value="1"/>
</dbReference>
<dbReference type="EMBL" id="JAXAVW010000012">
    <property type="protein sequence ID" value="MDX8031831.1"/>
    <property type="molecule type" value="Genomic_DNA"/>
</dbReference>
<evidence type="ECO:0000313" key="5">
    <source>
        <dbReference type="EMBL" id="MDX8031831.1"/>
    </source>
</evidence>
<dbReference type="SUPFAM" id="SSF46894">
    <property type="entry name" value="C-terminal effector domain of the bipartite response regulators"/>
    <property type="match status" value="1"/>
</dbReference>
<dbReference type="InterPro" id="IPR016032">
    <property type="entry name" value="Sig_transdc_resp-reg_C-effctor"/>
</dbReference>
<dbReference type="InterPro" id="IPR036388">
    <property type="entry name" value="WH-like_DNA-bd_sf"/>
</dbReference>
<dbReference type="InterPro" id="IPR027417">
    <property type="entry name" value="P-loop_NTPase"/>
</dbReference>
<evidence type="ECO:0000313" key="6">
    <source>
        <dbReference type="Proteomes" id="UP001285521"/>
    </source>
</evidence>
<dbReference type="Proteomes" id="UP001285521">
    <property type="component" value="Unassembled WGS sequence"/>
</dbReference>
<dbReference type="PRINTS" id="PR00038">
    <property type="entry name" value="HTHLUXR"/>
</dbReference>
<comment type="caution">
    <text evidence="5">The sequence shown here is derived from an EMBL/GenBank/DDBJ whole genome shotgun (WGS) entry which is preliminary data.</text>
</comment>
<dbReference type="RefSeq" id="WP_319966885.1">
    <property type="nucleotide sequence ID" value="NZ_JAXAVW010000012.1"/>
</dbReference>
<reference evidence="5 6" key="1">
    <citation type="submission" date="2023-11" db="EMBL/GenBank/DDBJ databases">
        <title>Lentzea sokolovensis, sp. nov., Lentzea kristufkii, sp. nov., and Lentzea miocenensis, sp. nov., rare actinobacteria from Sokolov Coal Basin, Miocene lacustrine sediment, Czech Republic.</title>
        <authorList>
            <person name="Lara A."/>
            <person name="Kotroba L."/>
            <person name="Nouioui I."/>
            <person name="Neumann-Schaal M."/>
            <person name="Mast Y."/>
            <person name="Chronakova A."/>
        </authorList>
    </citation>
    <scope>NUCLEOTIDE SEQUENCE [LARGE SCALE GENOMIC DNA]</scope>
    <source>
        <strain evidence="5 6">BCCO 10_0856</strain>
    </source>
</reference>
<organism evidence="5 6">
    <name type="scientific">Lentzea miocenica</name>
    <dbReference type="NCBI Taxonomy" id="3095431"/>
    <lineage>
        <taxon>Bacteria</taxon>
        <taxon>Bacillati</taxon>
        <taxon>Actinomycetota</taxon>
        <taxon>Actinomycetes</taxon>
        <taxon>Pseudonocardiales</taxon>
        <taxon>Pseudonocardiaceae</taxon>
        <taxon>Lentzea</taxon>
    </lineage>
</organism>
<dbReference type="SMART" id="SM00421">
    <property type="entry name" value="HTH_LUXR"/>
    <property type="match status" value="1"/>
</dbReference>
<evidence type="ECO:0000256" key="2">
    <source>
        <dbReference type="ARBA" id="ARBA00023125"/>
    </source>
</evidence>
<keyword evidence="2" id="KW-0238">DNA-binding</keyword>
<keyword evidence="1" id="KW-0805">Transcription regulation</keyword>
<keyword evidence="3" id="KW-0804">Transcription</keyword>
<dbReference type="CDD" id="cd06170">
    <property type="entry name" value="LuxR_C_like"/>
    <property type="match status" value="1"/>
</dbReference>
<reference evidence="5 6" key="2">
    <citation type="submission" date="2023-11" db="EMBL/GenBank/DDBJ databases">
        <authorList>
            <person name="Lara A.C."/>
            <person name="Chronakova A."/>
        </authorList>
    </citation>
    <scope>NUCLEOTIDE SEQUENCE [LARGE SCALE GENOMIC DNA]</scope>
    <source>
        <strain evidence="5 6">BCCO 10_0856</strain>
    </source>
</reference>
<evidence type="ECO:0000256" key="3">
    <source>
        <dbReference type="ARBA" id="ARBA00023163"/>
    </source>
</evidence>
<evidence type="ECO:0000259" key="4">
    <source>
        <dbReference type="PROSITE" id="PS50043"/>
    </source>
</evidence>
<evidence type="ECO:0000256" key="1">
    <source>
        <dbReference type="ARBA" id="ARBA00023015"/>
    </source>
</evidence>